<dbReference type="AlphaFoldDB" id="T1KD68"/>
<evidence type="ECO:0000313" key="1">
    <source>
        <dbReference type="EnsemblMetazoa" id="tetur09g01860.1"/>
    </source>
</evidence>
<name>T1KD68_TETUR</name>
<dbReference type="HOGENOM" id="CLU_2925543_0_0_1"/>
<sequence>MLRVKAKLRQELASFPFKWQILDCLLGSNQLTHLAIMQNNPMLTKLLVSEALSRLNAGSTA</sequence>
<organism evidence="1 2">
    <name type="scientific">Tetranychus urticae</name>
    <name type="common">Two-spotted spider mite</name>
    <dbReference type="NCBI Taxonomy" id="32264"/>
    <lineage>
        <taxon>Eukaryota</taxon>
        <taxon>Metazoa</taxon>
        <taxon>Ecdysozoa</taxon>
        <taxon>Arthropoda</taxon>
        <taxon>Chelicerata</taxon>
        <taxon>Arachnida</taxon>
        <taxon>Acari</taxon>
        <taxon>Acariformes</taxon>
        <taxon>Trombidiformes</taxon>
        <taxon>Prostigmata</taxon>
        <taxon>Eleutherengona</taxon>
        <taxon>Raphignathae</taxon>
        <taxon>Tetranychoidea</taxon>
        <taxon>Tetranychidae</taxon>
        <taxon>Tetranychus</taxon>
    </lineage>
</organism>
<dbReference type="EnsemblMetazoa" id="tetur09g01860.1">
    <property type="protein sequence ID" value="tetur09g01860.1"/>
    <property type="gene ID" value="tetur09g01860"/>
</dbReference>
<dbReference type="EMBL" id="CAEY01002010">
    <property type="status" value="NOT_ANNOTATED_CDS"/>
    <property type="molecule type" value="Genomic_DNA"/>
</dbReference>
<proteinExistence type="predicted"/>
<dbReference type="Proteomes" id="UP000015104">
    <property type="component" value="Unassembled WGS sequence"/>
</dbReference>
<reference evidence="1" key="2">
    <citation type="submission" date="2015-06" db="UniProtKB">
        <authorList>
            <consortium name="EnsemblMetazoa"/>
        </authorList>
    </citation>
    <scope>IDENTIFICATION</scope>
</reference>
<keyword evidence="2" id="KW-1185">Reference proteome</keyword>
<protein>
    <submittedName>
        <fullName evidence="1">Uncharacterized protein</fullName>
    </submittedName>
</protein>
<evidence type="ECO:0000313" key="2">
    <source>
        <dbReference type="Proteomes" id="UP000015104"/>
    </source>
</evidence>
<reference evidence="2" key="1">
    <citation type="submission" date="2011-08" db="EMBL/GenBank/DDBJ databases">
        <authorList>
            <person name="Rombauts S."/>
        </authorList>
    </citation>
    <scope>NUCLEOTIDE SEQUENCE</scope>
    <source>
        <strain evidence="2">London</strain>
    </source>
</reference>
<accession>T1KD68</accession>